<reference evidence="4" key="1">
    <citation type="journal article" date="2017" name="Biotechnol. Biofuels">
        <title>Evaluation of environmental bacterial communities as a factor affecting the growth of duckweed Lemna minor.</title>
        <authorList>
            <person name="Ishizawa H."/>
            <person name="Kuroda M."/>
            <person name="Morikawa M."/>
            <person name="Ike M."/>
        </authorList>
    </citation>
    <scope>NUCLEOTIDE SEQUENCE [LARGE SCALE GENOMIC DNA]</scope>
    <source>
        <strain evidence="4">H3</strain>
    </source>
</reference>
<keyword evidence="4" id="KW-1185">Reference proteome</keyword>
<evidence type="ECO:0000313" key="4">
    <source>
        <dbReference type="Proteomes" id="UP000198290"/>
    </source>
</evidence>
<dbReference type="GO" id="GO:0009244">
    <property type="term" value="P:lipopolysaccharide core region biosynthetic process"/>
    <property type="evidence" value="ECO:0007669"/>
    <property type="project" value="TreeGrafter"/>
</dbReference>
<protein>
    <submittedName>
        <fullName evidence="3">Lipopolysaccharide heptosyltransferase III</fullName>
        <ecNumber evidence="3">2.4.1.-</ecNumber>
    </submittedName>
</protein>
<dbReference type="SUPFAM" id="SSF53756">
    <property type="entry name" value="UDP-Glycosyltransferase/glycogen phosphorylase"/>
    <property type="match status" value="1"/>
</dbReference>
<dbReference type="PANTHER" id="PTHR30160:SF1">
    <property type="entry name" value="LIPOPOLYSACCHARIDE 1,2-N-ACETYLGLUCOSAMINETRANSFERASE-RELATED"/>
    <property type="match status" value="1"/>
</dbReference>
<name>A0A3G9GQ69_9NEIS</name>
<dbReference type="InterPro" id="IPR051199">
    <property type="entry name" value="LPS_LOS_Heptosyltrfase"/>
</dbReference>
<organism evidence="3 4">
    <name type="scientific">Aquitalea magnusonii</name>
    <dbReference type="NCBI Taxonomy" id="332411"/>
    <lineage>
        <taxon>Bacteria</taxon>
        <taxon>Pseudomonadati</taxon>
        <taxon>Pseudomonadota</taxon>
        <taxon>Betaproteobacteria</taxon>
        <taxon>Neisseriales</taxon>
        <taxon>Chromobacteriaceae</taxon>
        <taxon>Aquitalea</taxon>
    </lineage>
</organism>
<dbReference type="EC" id="2.4.1.-" evidence="3"/>
<dbReference type="PANTHER" id="PTHR30160">
    <property type="entry name" value="TETRAACYLDISACCHARIDE 4'-KINASE-RELATED"/>
    <property type="match status" value="1"/>
</dbReference>
<dbReference type="InterPro" id="IPR002201">
    <property type="entry name" value="Glyco_trans_9"/>
</dbReference>
<gene>
    <name evidence="3" type="ORF">DLM_3541</name>
</gene>
<evidence type="ECO:0000256" key="1">
    <source>
        <dbReference type="ARBA" id="ARBA00022676"/>
    </source>
</evidence>
<evidence type="ECO:0000256" key="2">
    <source>
        <dbReference type="ARBA" id="ARBA00022679"/>
    </source>
</evidence>
<reference evidence="4" key="3">
    <citation type="journal article" date="2017" name="Plant Physiol. Biochem.">
        <title>Differential oxidative and antioxidative response of duckweed Lemna minor toward plant growth promoting/inhibiting bacteria.</title>
        <authorList>
            <person name="Ishizawa H."/>
            <person name="Kuroda M."/>
            <person name="Morikawa M."/>
            <person name="Ike M."/>
        </authorList>
    </citation>
    <scope>NUCLEOTIDE SEQUENCE [LARGE SCALE GENOMIC DNA]</scope>
    <source>
        <strain evidence="4">H3</strain>
    </source>
</reference>
<dbReference type="GO" id="GO:0005829">
    <property type="term" value="C:cytosol"/>
    <property type="evidence" value="ECO:0007669"/>
    <property type="project" value="TreeGrafter"/>
</dbReference>
<dbReference type="EMBL" id="AP018823">
    <property type="protein sequence ID" value="BBF87127.1"/>
    <property type="molecule type" value="Genomic_DNA"/>
</dbReference>
<reference evidence="3 4" key="2">
    <citation type="journal article" date="2017" name="Genome Announc.">
        <title>Draft genome sequence of Aquitalea magnusonii strain H3, a plant growth-promoting bacterium of duckweed Lemna minor.</title>
        <authorList>
            <person name="Ishizawa H."/>
            <person name="Kuroda M."/>
            <person name="Ike M."/>
        </authorList>
    </citation>
    <scope>NUCLEOTIDE SEQUENCE [LARGE SCALE GENOMIC DNA]</scope>
    <source>
        <strain evidence="3 4">H3</strain>
    </source>
</reference>
<dbReference type="CDD" id="cd03789">
    <property type="entry name" value="GT9_LPS_heptosyltransferase"/>
    <property type="match status" value="1"/>
</dbReference>
<dbReference type="KEGG" id="amah:DLM_3541"/>
<accession>A0A3G9GQ69</accession>
<dbReference type="STRING" id="332411.VI06_15795"/>
<evidence type="ECO:0000313" key="3">
    <source>
        <dbReference type="EMBL" id="BBF87127.1"/>
    </source>
</evidence>
<dbReference type="Gene3D" id="3.40.50.2000">
    <property type="entry name" value="Glycogen Phosphorylase B"/>
    <property type="match status" value="2"/>
</dbReference>
<dbReference type="Proteomes" id="UP000198290">
    <property type="component" value="Chromosome"/>
</dbReference>
<dbReference type="GO" id="GO:0008713">
    <property type="term" value="F:ADP-heptose-lipopolysaccharide heptosyltransferase activity"/>
    <property type="evidence" value="ECO:0007669"/>
    <property type="project" value="TreeGrafter"/>
</dbReference>
<keyword evidence="1 3" id="KW-0328">Glycosyltransferase</keyword>
<dbReference type="NCBIfam" id="TIGR02201">
    <property type="entry name" value="heptsyl_trn_III"/>
    <property type="match status" value="1"/>
</dbReference>
<keyword evidence="2 3" id="KW-0808">Transferase</keyword>
<dbReference type="RefSeq" id="WP_231959889.1">
    <property type="nucleotide sequence ID" value="NZ_AP018823.1"/>
</dbReference>
<dbReference type="AlphaFoldDB" id="A0A3G9GQ69"/>
<proteinExistence type="predicted"/>
<dbReference type="Pfam" id="PF01075">
    <property type="entry name" value="Glyco_transf_9"/>
    <property type="match status" value="1"/>
</dbReference>
<dbReference type="InterPro" id="IPR011916">
    <property type="entry name" value="LipoPS_heptosylTferase-III"/>
</dbReference>
<sequence length="363" mass="40427">MSEMLKDSIDLTQVRRVLVIKLRHHGDVLLTSPVFSVLKQQAPQLEVDALVYRDTQEMLSLHPAISQLHTIDRNWKKLGPIGQLKAELHLLSALRQRRYDLVITLTEHKRGAWLTRLLSPRWSVGPDGRYGKLFRNSFTHRYLQVPGNRRHTIEIHLDALRRIGVYPAENQRQLTLVAGHNAEATLAAKLEQQGLQAGQYILVHPTSRWLFKSWTVENMAALINTLQQRGQRVLLTAAPSPDEMAMLADIQSRLTQPAASLAGQLTLKELAAAIDNARLYIGVDSVPMHIASAMKTPCVALFGPSGDIEWGPWQVPHRVVAAKMSCRPCGNAGCGGGWLSECLQQIRLEEVIAAVDGVLEESV</sequence>